<comment type="caution">
    <text evidence="1">The sequence shown here is derived from an EMBL/GenBank/DDBJ whole genome shotgun (WGS) entry which is preliminary data.</text>
</comment>
<reference evidence="1" key="1">
    <citation type="submission" date="2020-11" db="EMBL/GenBank/DDBJ databases">
        <title>Nocardioides cynanchi sp. nov., isolated from soil of rhizosphere of Cynanchum wilfordii.</title>
        <authorList>
            <person name="Lee J.-S."/>
            <person name="Suh M.K."/>
            <person name="Kim J.-S."/>
        </authorList>
    </citation>
    <scope>NUCLEOTIDE SEQUENCE</scope>
    <source>
        <strain evidence="1">KCTC 19276</strain>
    </source>
</reference>
<gene>
    <name evidence="1" type="ORF">ISU10_03395</name>
</gene>
<keyword evidence="2" id="KW-1185">Reference proteome</keyword>
<evidence type="ECO:0000313" key="1">
    <source>
        <dbReference type="EMBL" id="MBF4766811.1"/>
    </source>
</evidence>
<sequence length="279" mass="30046">MVRTSDLLLSGAGTSAQNVTVTYTLERASADGSWLALDEVRRQATFDRLHLMAIEGPAFETSFLGRFRVHYRVAWAREDGSLIGSSEAVPRVAQDATCATSYVVCTTLAGSVEVTDLARYPIAGALGVQIQPDGRRAPWIASSEYAASSGAFRTMSSAATYVKQAYPTPAPQTAQVTYTLQRLGAAGTWEEFRASTTSVRVAMDASVVVPGHSFYLPLEYTNREAVYRMVYSVSWSLLDSDRVIRTLELTPDSSARSVCANTILTCSATGSGTIRTPLG</sequence>
<evidence type="ECO:0000313" key="2">
    <source>
        <dbReference type="Proteomes" id="UP000660668"/>
    </source>
</evidence>
<dbReference type="AlphaFoldDB" id="A0A930YFR7"/>
<dbReference type="Proteomes" id="UP000660668">
    <property type="component" value="Unassembled WGS sequence"/>
</dbReference>
<accession>A0A930YFR7</accession>
<name>A0A930YFR7_9ACTN</name>
<proteinExistence type="predicted"/>
<organism evidence="1 2">
    <name type="scientific">Nocardioides agariphilus</name>
    <dbReference type="NCBI Taxonomy" id="433664"/>
    <lineage>
        <taxon>Bacteria</taxon>
        <taxon>Bacillati</taxon>
        <taxon>Actinomycetota</taxon>
        <taxon>Actinomycetes</taxon>
        <taxon>Propionibacteriales</taxon>
        <taxon>Nocardioidaceae</taxon>
        <taxon>Nocardioides</taxon>
    </lineage>
</organism>
<protein>
    <submittedName>
        <fullName evidence="1">Uncharacterized protein</fullName>
    </submittedName>
</protein>
<dbReference type="EMBL" id="JADKPO010000003">
    <property type="protein sequence ID" value="MBF4766811.1"/>
    <property type="molecule type" value="Genomic_DNA"/>
</dbReference>